<name>A0ABD5LN26_AGRRD</name>
<proteinExistence type="predicted"/>
<protein>
    <recommendedName>
        <fullName evidence="4">Transmembrane protein</fullName>
    </recommendedName>
</protein>
<evidence type="ECO:0000313" key="2">
    <source>
        <dbReference type="EMBL" id="MES4992544.1"/>
    </source>
</evidence>
<accession>A0ABD5LN26</accession>
<sequence>MIVPYAHPGLFRFDAYTLGKKMTLTKSKMGMASSMRDDEPVADHETPVEPPHNPAYRFAAGLVAFPFNILEAIGRAGFYGTWHLLFFVACAFRAFTSFLVLAGIVMLPVSLGVFIDPSTAPMPWWVFLLSALAMFAFAVGYNVFLDWFTPPGEEDPFDRYRPSLKRKS</sequence>
<feature type="transmembrane region" description="Helical" evidence="1">
    <location>
        <begin position="122"/>
        <end position="144"/>
    </location>
</feature>
<reference evidence="2 3" key="1">
    <citation type="submission" date="2024-06" db="EMBL/GenBank/DDBJ databases">
        <title>Genome sequencing of Agrobacterium spp. from tobacco in Serbia.</title>
        <authorList>
            <person name="Ilicic R.J."/>
            <person name="Studholme D.J."/>
            <person name="Jelusic A."/>
            <person name="Barac G."/>
            <person name="Bagi F."/>
            <person name="Popovic Milovanovic T."/>
        </authorList>
    </citation>
    <scope>NUCLEOTIDE SEQUENCE [LARGE SCALE GENOMIC DNA]</scope>
    <source>
        <strain evidence="2 3">DA1</strain>
    </source>
</reference>
<keyword evidence="1" id="KW-0472">Membrane</keyword>
<keyword evidence="1" id="KW-1133">Transmembrane helix</keyword>
<gene>
    <name evidence="2" type="ORF">ABVB70_19675</name>
</gene>
<comment type="caution">
    <text evidence="2">The sequence shown here is derived from an EMBL/GenBank/DDBJ whole genome shotgun (WGS) entry which is preliminary data.</text>
</comment>
<feature type="transmembrane region" description="Helical" evidence="1">
    <location>
        <begin position="85"/>
        <end position="110"/>
    </location>
</feature>
<feature type="transmembrane region" description="Helical" evidence="1">
    <location>
        <begin position="55"/>
        <end position="73"/>
    </location>
</feature>
<dbReference type="RefSeq" id="WP_353574494.1">
    <property type="nucleotide sequence ID" value="NZ_JBETME010000008.1"/>
</dbReference>
<evidence type="ECO:0000313" key="3">
    <source>
        <dbReference type="Proteomes" id="UP001438189"/>
    </source>
</evidence>
<organism evidence="2 3">
    <name type="scientific">Agrobacterium radiobacter</name>
    <dbReference type="NCBI Taxonomy" id="362"/>
    <lineage>
        <taxon>Bacteria</taxon>
        <taxon>Pseudomonadati</taxon>
        <taxon>Pseudomonadota</taxon>
        <taxon>Alphaproteobacteria</taxon>
        <taxon>Hyphomicrobiales</taxon>
        <taxon>Rhizobiaceae</taxon>
        <taxon>Rhizobium/Agrobacterium group</taxon>
        <taxon>Agrobacterium</taxon>
        <taxon>Agrobacterium tumefaciens complex</taxon>
    </lineage>
</organism>
<dbReference type="Proteomes" id="UP001438189">
    <property type="component" value="Unassembled WGS sequence"/>
</dbReference>
<evidence type="ECO:0000256" key="1">
    <source>
        <dbReference type="SAM" id="Phobius"/>
    </source>
</evidence>
<evidence type="ECO:0008006" key="4">
    <source>
        <dbReference type="Google" id="ProtNLM"/>
    </source>
</evidence>
<keyword evidence="1" id="KW-0812">Transmembrane</keyword>
<dbReference type="AlphaFoldDB" id="A0ABD5LN26"/>
<dbReference type="EMBL" id="JBETME010000008">
    <property type="protein sequence ID" value="MES4992544.1"/>
    <property type="molecule type" value="Genomic_DNA"/>
</dbReference>